<gene>
    <name evidence="1" type="ORF">DIJ64_11825</name>
</gene>
<evidence type="ECO:0000313" key="2">
    <source>
        <dbReference type="Proteomes" id="UP000249682"/>
    </source>
</evidence>
<proteinExistence type="predicted"/>
<dbReference type="Proteomes" id="UP000249682">
    <property type="component" value="Chromosome"/>
</dbReference>
<dbReference type="AlphaFoldDB" id="A0AAD0KWJ2"/>
<protein>
    <submittedName>
        <fullName evidence="1">Uncharacterized protein</fullName>
    </submittedName>
</protein>
<reference evidence="1 2" key="1">
    <citation type="submission" date="2018-05" db="EMBL/GenBank/DDBJ databases">
        <title>Evolution of small genomes with special reference to Mycobacterium leprae.</title>
        <authorList>
            <person name="Mohanty P.S."/>
            <person name="Bansal A.K."/>
            <person name="Gupta U.D."/>
            <person name="Naaz F."/>
            <person name="Dwivedi V.D."/>
            <person name="Singh H."/>
            <person name="Gupta G."/>
            <person name="Sharma S."/>
            <person name="Arora M."/>
        </authorList>
    </citation>
    <scope>NUCLEOTIDE SEQUENCE [LARGE SCALE GENOMIC DNA]</scope>
    <source>
        <strain evidence="1 2">MRHRU-235-G</strain>
    </source>
</reference>
<accession>A0AAD0KWJ2</accession>
<organism evidence="1 2">
    <name type="scientific">Mycobacterium leprae</name>
    <dbReference type="NCBI Taxonomy" id="1769"/>
    <lineage>
        <taxon>Bacteria</taxon>
        <taxon>Bacillati</taxon>
        <taxon>Actinomycetota</taxon>
        <taxon>Actinomycetes</taxon>
        <taxon>Mycobacteriales</taxon>
        <taxon>Mycobacteriaceae</taxon>
        <taxon>Mycobacterium</taxon>
    </lineage>
</organism>
<dbReference type="EMBL" id="CP029543">
    <property type="protein sequence ID" value="AWV48496.1"/>
    <property type="molecule type" value="Genomic_DNA"/>
</dbReference>
<name>A0AAD0KWJ2_MYCLR</name>
<dbReference type="RefSeq" id="WP_041323199.1">
    <property type="nucleotide sequence ID" value="NZ_CP029543.1"/>
</dbReference>
<evidence type="ECO:0000313" key="1">
    <source>
        <dbReference type="EMBL" id="AWV48496.1"/>
    </source>
</evidence>
<sequence>MSKQIAAHQPRIQPAHQPSWLPFMVWVTTEGDKPGRKLPHPNTDCARSTLPDLVHGTFGAGVLVRNPAIALNLHTDNSIAYLVRLINVAGRHQLLIRTREIHEKHWPPNDPTHSEEDSFYLQQICYIANVLPTTY</sequence>